<dbReference type="InterPro" id="IPR045956">
    <property type="entry name" value="DUF6376"/>
</dbReference>
<dbReference type="Pfam" id="PF19903">
    <property type="entry name" value="DUF6376"/>
    <property type="match status" value="1"/>
</dbReference>
<evidence type="ECO:0000313" key="2">
    <source>
        <dbReference type="EMBL" id="MYL64271.1"/>
    </source>
</evidence>
<name>A0A845F0E8_9BACL</name>
<accession>A0A845F0E8</accession>
<gene>
    <name evidence="2" type="ORF">GLW07_13010</name>
</gene>
<evidence type="ECO:0000256" key="1">
    <source>
        <dbReference type="SAM" id="Coils"/>
    </source>
</evidence>
<dbReference type="Proteomes" id="UP000447833">
    <property type="component" value="Unassembled WGS sequence"/>
</dbReference>
<comment type="caution">
    <text evidence="2">The sequence shown here is derived from an EMBL/GenBank/DDBJ whole genome shotgun (WGS) entry which is preliminary data.</text>
</comment>
<keyword evidence="1" id="KW-0175">Coiled coil</keyword>
<sequence>MKKIAIVFVTTILFLGGCSFLEDVNSTLNYVDEAREYASEASDFANEAPTLAKQAINDEQALNEFESRLEEMKKDIQEFNELEAPKVGAELHQNIVDRNEKAMNTIDQFLKNIEDGNLDPSMVENTDAFQTLTEINDVIDQINQLNE</sequence>
<evidence type="ECO:0008006" key="4">
    <source>
        <dbReference type="Google" id="ProtNLM"/>
    </source>
</evidence>
<dbReference type="RefSeq" id="WP_098443836.1">
    <property type="nucleotide sequence ID" value="NZ_WMEY01000003.1"/>
</dbReference>
<dbReference type="EMBL" id="WMEY01000003">
    <property type="protein sequence ID" value="MYL64271.1"/>
    <property type="molecule type" value="Genomic_DNA"/>
</dbReference>
<protein>
    <recommendedName>
        <fullName evidence="4">Lipoprotein</fullName>
    </recommendedName>
</protein>
<evidence type="ECO:0000313" key="3">
    <source>
        <dbReference type="Proteomes" id="UP000447833"/>
    </source>
</evidence>
<dbReference type="AlphaFoldDB" id="A0A845F0E8"/>
<feature type="coiled-coil region" evidence="1">
    <location>
        <begin position="55"/>
        <end position="82"/>
    </location>
</feature>
<proteinExistence type="predicted"/>
<dbReference type="PROSITE" id="PS51257">
    <property type="entry name" value="PROKAR_LIPOPROTEIN"/>
    <property type="match status" value="1"/>
</dbReference>
<organism evidence="2 3">
    <name type="scientific">Guptibacillus hwajinpoensis</name>
    <dbReference type="NCBI Taxonomy" id="208199"/>
    <lineage>
        <taxon>Bacteria</taxon>
        <taxon>Bacillati</taxon>
        <taxon>Bacillota</taxon>
        <taxon>Bacilli</taxon>
        <taxon>Bacillales</taxon>
        <taxon>Guptibacillaceae</taxon>
        <taxon>Guptibacillus</taxon>
    </lineage>
</organism>
<reference evidence="2 3" key="1">
    <citation type="submission" date="2019-11" db="EMBL/GenBank/DDBJ databases">
        <title>Genome sequences of 17 halophilic strains isolated from different environments.</title>
        <authorList>
            <person name="Furrow R.E."/>
        </authorList>
    </citation>
    <scope>NUCLEOTIDE SEQUENCE [LARGE SCALE GENOMIC DNA]</scope>
    <source>
        <strain evidence="2 3">22506_14_FS</strain>
    </source>
</reference>